<evidence type="ECO:0000256" key="4">
    <source>
        <dbReference type="ARBA" id="ARBA00022475"/>
    </source>
</evidence>
<dbReference type="EMBL" id="JQSG02000006">
    <property type="protein sequence ID" value="OBS08237.1"/>
    <property type="molecule type" value="Genomic_DNA"/>
</dbReference>
<dbReference type="PROSITE" id="PS00211">
    <property type="entry name" value="ABC_TRANSPORTER_1"/>
    <property type="match status" value="1"/>
</dbReference>
<dbReference type="AlphaFoldDB" id="A0A1A6C0Z5"/>
<dbReference type="GO" id="GO:0015833">
    <property type="term" value="P:peptide transport"/>
    <property type="evidence" value="ECO:0007669"/>
    <property type="project" value="InterPro"/>
</dbReference>
<reference evidence="9 10" key="1">
    <citation type="journal article" date="2014" name="Genome Announc.">
        <title>Draft Genome Sequence of the Iron-Oxidizing, Acidophilic, and Halotolerant 'Thiobacillus prosperus' Type Strain DSM 5130.</title>
        <authorList>
            <person name="Ossandon F.J."/>
            <person name="Cardenas J.P."/>
            <person name="Corbett M."/>
            <person name="Quatrini R."/>
            <person name="Holmes D.S."/>
            <person name="Watkin E."/>
        </authorList>
    </citation>
    <scope>NUCLEOTIDE SEQUENCE [LARGE SCALE GENOMIC DNA]</scope>
    <source>
        <strain evidence="9 10">DSM 5130</strain>
    </source>
</reference>
<dbReference type="InterPro" id="IPR050388">
    <property type="entry name" value="ABC_Ni/Peptide_Import"/>
</dbReference>
<keyword evidence="5" id="KW-0547">Nucleotide-binding</keyword>
<protein>
    <submittedName>
        <fullName evidence="9">Peptide ABC transporter substrate-binding protein</fullName>
    </submittedName>
</protein>
<dbReference type="InterPro" id="IPR003439">
    <property type="entry name" value="ABC_transporter-like_ATP-bd"/>
</dbReference>
<dbReference type="Pfam" id="PF08352">
    <property type="entry name" value="oligo_HPY"/>
    <property type="match status" value="1"/>
</dbReference>
<dbReference type="InterPro" id="IPR003593">
    <property type="entry name" value="AAA+_ATPase"/>
</dbReference>
<dbReference type="PROSITE" id="PS50893">
    <property type="entry name" value="ABC_TRANSPORTER_2"/>
    <property type="match status" value="1"/>
</dbReference>
<dbReference type="Proteomes" id="UP000029273">
    <property type="component" value="Unassembled WGS sequence"/>
</dbReference>
<dbReference type="CDD" id="cd03257">
    <property type="entry name" value="ABC_NikE_OppD_transporters"/>
    <property type="match status" value="1"/>
</dbReference>
<evidence type="ECO:0000256" key="6">
    <source>
        <dbReference type="ARBA" id="ARBA00022840"/>
    </source>
</evidence>
<keyword evidence="10" id="KW-1185">Reference proteome</keyword>
<keyword evidence="3" id="KW-0813">Transport</keyword>
<comment type="subcellular location">
    <subcellularLocation>
        <location evidence="1">Cell inner membrane</location>
        <topology evidence="1">Peripheral membrane protein</topology>
    </subcellularLocation>
</comment>
<feature type="domain" description="ABC transporter" evidence="8">
    <location>
        <begin position="9"/>
        <end position="260"/>
    </location>
</feature>
<dbReference type="PANTHER" id="PTHR43297">
    <property type="entry name" value="OLIGOPEPTIDE TRANSPORT ATP-BINDING PROTEIN APPD"/>
    <property type="match status" value="1"/>
</dbReference>
<dbReference type="InterPro" id="IPR017871">
    <property type="entry name" value="ABC_transporter-like_CS"/>
</dbReference>
<dbReference type="InterPro" id="IPR013563">
    <property type="entry name" value="Oligopep_ABC_C"/>
</dbReference>
<comment type="caution">
    <text evidence="9">The sequence shown here is derived from an EMBL/GenBank/DDBJ whole genome shotgun (WGS) entry which is preliminary data.</text>
</comment>
<evidence type="ECO:0000256" key="5">
    <source>
        <dbReference type="ARBA" id="ARBA00022741"/>
    </source>
</evidence>
<dbReference type="RefSeq" id="WP_038090108.1">
    <property type="nucleotide sequence ID" value="NZ_JQSG02000006.1"/>
</dbReference>
<dbReference type="NCBIfam" id="TIGR01727">
    <property type="entry name" value="oligo_HPY"/>
    <property type="match status" value="1"/>
</dbReference>
<dbReference type="Pfam" id="PF00005">
    <property type="entry name" value="ABC_tran"/>
    <property type="match status" value="1"/>
</dbReference>
<dbReference type="PANTHER" id="PTHR43297:SF7">
    <property type="entry name" value="D,D-DIPEPTIDE TRANSPORT ATP-BINDING PROTEIN DDPD-RELATED"/>
    <property type="match status" value="1"/>
</dbReference>
<evidence type="ECO:0000313" key="10">
    <source>
        <dbReference type="Proteomes" id="UP000029273"/>
    </source>
</evidence>
<gene>
    <name evidence="9" type="ORF">Thpro_022487</name>
</gene>
<dbReference type="GO" id="GO:0055085">
    <property type="term" value="P:transmembrane transport"/>
    <property type="evidence" value="ECO:0007669"/>
    <property type="project" value="UniProtKB-ARBA"/>
</dbReference>
<dbReference type="FunFam" id="3.40.50.300:FF:000016">
    <property type="entry name" value="Oligopeptide ABC transporter ATP-binding component"/>
    <property type="match status" value="1"/>
</dbReference>
<name>A0A1A6C0Z5_9GAMM</name>
<dbReference type="SMART" id="SM00382">
    <property type="entry name" value="AAA"/>
    <property type="match status" value="1"/>
</dbReference>
<dbReference type="GO" id="GO:0005886">
    <property type="term" value="C:plasma membrane"/>
    <property type="evidence" value="ECO:0007669"/>
    <property type="project" value="UniProtKB-SubCell"/>
</dbReference>
<keyword evidence="6" id="KW-0067">ATP-binding</keyword>
<evidence type="ECO:0000313" key="9">
    <source>
        <dbReference type="EMBL" id="OBS08237.1"/>
    </source>
</evidence>
<evidence type="ECO:0000256" key="2">
    <source>
        <dbReference type="ARBA" id="ARBA00005417"/>
    </source>
</evidence>
<evidence type="ECO:0000256" key="1">
    <source>
        <dbReference type="ARBA" id="ARBA00004417"/>
    </source>
</evidence>
<proteinExistence type="inferred from homology"/>
<dbReference type="GO" id="GO:0005524">
    <property type="term" value="F:ATP binding"/>
    <property type="evidence" value="ECO:0007669"/>
    <property type="project" value="UniProtKB-KW"/>
</dbReference>
<dbReference type="SUPFAM" id="SSF52540">
    <property type="entry name" value="P-loop containing nucleoside triphosphate hydrolases"/>
    <property type="match status" value="1"/>
</dbReference>
<keyword evidence="4" id="KW-1003">Cell membrane</keyword>
<keyword evidence="7" id="KW-0472">Membrane</keyword>
<evidence type="ECO:0000256" key="7">
    <source>
        <dbReference type="ARBA" id="ARBA00023136"/>
    </source>
</evidence>
<dbReference type="InterPro" id="IPR027417">
    <property type="entry name" value="P-loop_NTPase"/>
</dbReference>
<evidence type="ECO:0000256" key="3">
    <source>
        <dbReference type="ARBA" id="ARBA00022448"/>
    </source>
</evidence>
<dbReference type="GO" id="GO:0016887">
    <property type="term" value="F:ATP hydrolysis activity"/>
    <property type="evidence" value="ECO:0007669"/>
    <property type="project" value="InterPro"/>
</dbReference>
<organism evidence="9 10">
    <name type="scientific">Acidihalobacter prosperus</name>
    <dbReference type="NCBI Taxonomy" id="160660"/>
    <lineage>
        <taxon>Bacteria</taxon>
        <taxon>Pseudomonadati</taxon>
        <taxon>Pseudomonadota</taxon>
        <taxon>Gammaproteobacteria</taxon>
        <taxon>Chromatiales</taxon>
        <taxon>Ectothiorhodospiraceae</taxon>
        <taxon>Acidihalobacter</taxon>
    </lineage>
</organism>
<comment type="similarity">
    <text evidence="2">Belongs to the ABC transporter superfamily.</text>
</comment>
<evidence type="ECO:0000259" key="8">
    <source>
        <dbReference type="PROSITE" id="PS50893"/>
    </source>
</evidence>
<accession>A0A1A6C0Z5</accession>
<dbReference type="OrthoDB" id="9784450at2"/>
<sequence length="331" mass="35734">MAQHKVAVLEIEDLSMEFPVYGGAVRALDGVNLNVAQGEMVGVVGESGCGKSVTSLLAMGLLPRQDYRVRSGRITLLDTDVLNASESTLVTMRGQRAAMIFQEPLTALNPTRRIGSQMIEVIRRRRLLSRSAARTEAARLLGEMRIADADEVLRRYPFELSGGMRQRVLIALAFSGDPAIVIADEPTTALDVTVQRQVLGLLRERARQAGAAVMLITHDMGVVAQYTDRVYVMYAGRVVESGGTREVLSSPAHPYTRALLAALPERATAGAPLDAIPGSVPDLRDPPAGCAYAPRCAEAQPVCARRPPMRVLERAPSHAVACWLVDGQEEA</sequence>
<dbReference type="Gene3D" id="3.40.50.300">
    <property type="entry name" value="P-loop containing nucleotide triphosphate hydrolases"/>
    <property type="match status" value="1"/>
</dbReference>